<name>A0A8J5MZ43_HOMAM</name>
<feature type="domain" description="MADF" evidence="2">
    <location>
        <begin position="65"/>
        <end position="148"/>
    </location>
</feature>
<gene>
    <name evidence="3" type="primary">Adf1-L4</name>
    <name evidence="3" type="ORF">Hamer_G021786</name>
</gene>
<evidence type="ECO:0000313" key="4">
    <source>
        <dbReference type="Proteomes" id="UP000747542"/>
    </source>
</evidence>
<dbReference type="Proteomes" id="UP000747542">
    <property type="component" value="Unassembled WGS sequence"/>
</dbReference>
<evidence type="ECO:0000256" key="1">
    <source>
        <dbReference type="SAM" id="MobiDB-lite"/>
    </source>
</evidence>
<organism evidence="3 4">
    <name type="scientific">Homarus americanus</name>
    <name type="common">American lobster</name>
    <dbReference type="NCBI Taxonomy" id="6706"/>
    <lineage>
        <taxon>Eukaryota</taxon>
        <taxon>Metazoa</taxon>
        <taxon>Ecdysozoa</taxon>
        <taxon>Arthropoda</taxon>
        <taxon>Crustacea</taxon>
        <taxon>Multicrustacea</taxon>
        <taxon>Malacostraca</taxon>
        <taxon>Eumalacostraca</taxon>
        <taxon>Eucarida</taxon>
        <taxon>Decapoda</taxon>
        <taxon>Pleocyemata</taxon>
        <taxon>Astacidea</taxon>
        <taxon>Nephropoidea</taxon>
        <taxon>Nephropidae</taxon>
        <taxon>Homarus</taxon>
    </lineage>
</organism>
<feature type="region of interest" description="Disordered" evidence="1">
    <location>
        <begin position="275"/>
        <end position="304"/>
    </location>
</feature>
<dbReference type="InterPro" id="IPR004210">
    <property type="entry name" value="BESS_motif"/>
</dbReference>
<dbReference type="SMART" id="SM00595">
    <property type="entry name" value="MADF"/>
    <property type="match status" value="1"/>
</dbReference>
<dbReference type="GO" id="GO:0003677">
    <property type="term" value="F:DNA binding"/>
    <property type="evidence" value="ECO:0007669"/>
    <property type="project" value="InterPro"/>
</dbReference>
<accession>A0A8J5MZ43</accession>
<proteinExistence type="predicted"/>
<dbReference type="Pfam" id="PF10545">
    <property type="entry name" value="MADF_DNA_bdg"/>
    <property type="match status" value="1"/>
</dbReference>
<protein>
    <submittedName>
        <fullName evidence="3">Transcription factor Adf-1-like 4</fullName>
    </submittedName>
</protein>
<reference evidence="3" key="1">
    <citation type="journal article" date="2021" name="Sci. Adv.">
        <title>The American lobster genome reveals insights on longevity, neural, and immune adaptations.</title>
        <authorList>
            <person name="Polinski J.M."/>
            <person name="Zimin A.V."/>
            <person name="Clark K.F."/>
            <person name="Kohn A.B."/>
            <person name="Sadowski N."/>
            <person name="Timp W."/>
            <person name="Ptitsyn A."/>
            <person name="Khanna P."/>
            <person name="Romanova D.Y."/>
            <person name="Williams P."/>
            <person name="Greenwood S.J."/>
            <person name="Moroz L.L."/>
            <person name="Walt D.R."/>
            <person name="Bodnar A.G."/>
        </authorList>
    </citation>
    <scope>NUCLEOTIDE SEQUENCE</scope>
    <source>
        <strain evidence="3">GMGI-L3</strain>
    </source>
</reference>
<dbReference type="AlphaFoldDB" id="A0A8J5MZ43"/>
<evidence type="ECO:0000259" key="2">
    <source>
        <dbReference type="PROSITE" id="PS51029"/>
    </source>
</evidence>
<dbReference type="PROSITE" id="PS51029">
    <property type="entry name" value="MADF"/>
    <property type="match status" value="1"/>
</dbReference>
<dbReference type="PANTHER" id="PTHR12243:SF67">
    <property type="entry name" value="COREPRESSOR OF PANGOLIN, ISOFORM A-RELATED"/>
    <property type="match status" value="1"/>
</dbReference>
<dbReference type="InterPro" id="IPR006578">
    <property type="entry name" value="MADF-dom"/>
</dbReference>
<dbReference type="EMBL" id="JAHLQT010019050">
    <property type="protein sequence ID" value="KAG7168771.1"/>
    <property type="molecule type" value="Genomic_DNA"/>
</dbReference>
<keyword evidence="4" id="KW-1185">Reference proteome</keyword>
<evidence type="ECO:0000313" key="3">
    <source>
        <dbReference type="EMBL" id="KAG7168771.1"/>
    </source>
</evidence>
<dbReference type="Pfam" id="PF02944">
    <property type="entry name" value="BESS"/>
    <property type="match status" value="1"/>
</dbReference>
<dbReference type="PANTHER" id="PTHR12243">
    <property type="entry name" value="MADF DOMAIN TRANSCRIPTION FACTOR"/>
    <property type="match status" value="1"/>
</dbReference>
<comment type="caution">
    <text evidence="3">The sequence shown here is derived from an EMBL/GenBank/DDBJ whole genome shotgun (WGS) entry which is preliminary data.</text>
</comment>
<dbReference type="InterPro" id="IPR039353">
    <property type="entry name" value="TF_Adf1"/>
</dbReference>
<sequence>MARPCQIRGFQIAWPAIFSEALVGMRSINFFLSLVDRRREVVPSIKANPRRLALHCAPVVEKMEELIDEVKEHPCLYDIRMEEYRDVQRKYNIWEQIAQNLQRDYWKKLRDCYRQAQARRKTTSGQAAKNWKPWRYEKQMQFLTASMRSRETNTNIEDINIDCVDDNNESTVTTACDMQEEIAGSVSTSKDGDTRCRKKRKSSTPSDVDKVITYLHEKRAMSYKQDDLDYFFISACHSTRKLSRRLQNQIKREVLDCIARAEEQHEYEISKHVFAPSPAPSTFSAATASTDSDSSFASSSKCDA</sequence>